<protein>
    <submittedName>
        <fullName evidence="1">Mobilization protein</fullName>
    </submittedName>
</protein>
<evidence type="ECO:0000313" key="2">
    <source>
        <dbReference type="Proteomes" id="UP000491334"/>
    </source>
</evidence>
<gene>
    <name evidence="1" type="ORF">GBK06_10525</name>
</gene>
<reference evidence="1 2" key="1">
    <citation type="journal article" date="2019" name="Nat. Med.">
        <title>A library of human gut bacterial isolates paired with longitudinal multiomics data enables mechanistic microbiome research.</title>
        <authorList>
            <person name="Poyet M."/>
            <person name="Groussin M."/>
            <person name="Gibbons S.M."/>
            <person name="Avila-Pacheco J."/>
            <person name="Jiang X."/>
            <person name="Kearney S.M."/>
            <person name="Perrotta A.R."/>
            <person name="Berdy B."/>
            <person name="Zhao S."/>
            <person name="Lieberman T.D."/>
            <person name="Swanson P.K."/>
            <person name="Smith M."/>
            <person name="Roesemann S."/>
            <person name="Alexander J.E."/>
            <person name="Rich S.A."/>
            <person name="Livny J."/>
            <person name="Vlamakis H."/>
            <person name="Clish C."/>
            <person name="Bullock K."/>
            <person name="Deik A."/>
            <person name="Scott J."/>
            <person name="Pierce K.A."/>
            <person name="Xavier R.J."/>
            <person name="Alm E.J."/>
        </authorList>
    </citation>
    <scope>NUCLEOTIDE SEQUENCE [LARGE SCALE GENOMIC DNA]</scope>
    <source>
        <strain evidence="1 2">BIOML-A284</strain>
    </source>
</reference>
<name>A0A6L4SFF3_BIFLN</name>
<dbReference type="Proteomes" id="UP000491334">
    <property type="component" value="Unassembled WGS sequence"/>
</dbReference>
<dbReference type="EMBL" id="WDZP01000041">
    <property type="protein sequence ID" value="KAB6915881.1"/>
    <property type="molecule type" value="Genomic_DNA"/>
</dbReference>
<accession>A0A6L4SFF3</accession>
<proteinExistence type="predicted"/>
<organism evidence="1 2">
    <name type="scientific">Bifidobacterium longum</name>
    <dbReference type="NCBI Taxonomy" id="216816"/>
    <lineage>
        <taxon>Bacteria</taxon>
        <taxon>Bacillati</taxon>
        <taxon>Actinomycetota</taxon>
        <taxon>Actinomycetes</taxon>
        <taxon>Bifidobacteriales</taxon>
        <taxon>Bifidobacteriaceae</taxon>
        <taxon>Bifidobacterium</taxon>
    </lineage>
</organism>
<comment type="caution">
    <text evidence="1">The sequence shown here is derived from an EMBL/GenBank/DDBJ whole genome shotgun (WGS) entry which is preliminary data.</text>
</comment>
<sequence>MTDELARARRELAEMDEQWRTTPLQEVLEVQRIIDVACEACRKAENAGLLSRGRLRRAAARTVAEQSELLRRTAPWLKDAAIPGTYAGAAAYRDEASRITLDHVRKPFQERIDRLSGRLAGERFNQRFAERLERNLDAARTLKPRRHRIRHTR</sequence>
<evidence type="ECO:0000313" key="1">
    <source>
        <dbReference type="EMBL" id="KAB6915881.1"/>
    </source>
</evidence>
<dbReference type="AlphaFoldDB" id="A0A6L4SFF3"/>